<protein>
    <submittedName>
        <fullName evidence="3">Carbon monoxide dehydrogenase subunit G</fullName>
    </submittedName>
</protein>
<feature type="compositionally biased region" description="Basic and acidic residues" evidence="1">
    <location>
        <begin position="149"/>
        <end position="158"/>
    </location>
</feature>
<sequence>MAFEMDGEFVLPATREQVWKALNDPDVLCRCIQGCQALERTGENSFKADVKMKIGPVSSVFSGNVDLLDLDPPASYRIQGKGDGGAAGFAKGGAKVTLNDTEGGTLLRYDINADIGGKLAQLGGRLINGVAKRQADLFFESFAAEFGPEKEEGRKEGRSVAQGDVGSIASRPSQSSVRGSAPATPWAWFIALAVAIVAGFLLGRSEADTAWVVAMVVLAVISAGAGFRAGRG</sequence>
<dbReference type="InterPro" id="IPR023393">
    <property type="entry name" value="START-like_dom_sf"/>
</dbReference>
<dbReference type="Proteomes" id="UP000025171">
    <property type="component" value="Unassembled WGS sequence"/>
</dbReference>
<dbReference type="OrthoDB" id="9787428at2"/>
<gene>
    <name evidence="3" type="ORF">HJO_02830</name>
</gene>
<dbReference type="Pfam" id="PF06240">
    <property type="entry name" value="COXG"/>
    <property type="match status" value="1"/>
</dbReference>
<dbReference type="CDD" id="cd05018">
    <property type="entry name" value="CoxG"/>
    <property type="match status" value="1"/>
</dbReference>
<feature type="transmembrane region" description="Helical" evidence="2">
    <location>
        <begin position="186"/>
        <end position="203"/>
    </location>
</feature>
<dbReference type="EMBL" id="ARYK01000001">
    <property type="protein sequence ID" value="KCZ94274.1"/>
    <property type="molecule type" value="Genomic_DNA"/>
</dbReference>
<keyword evidence="4" id="KW-1185">Reference proteome</keyword>
<evidence type="ECO:0000256" key="2">
    <source>
        <dbReference type="SAM" id="Phobius"/>
    </source>
</evidence>
<evidence type="ECO:0000313" key="3">
    <source>
        <dbReference type="EMBL" id="KCZ94274.1"/>
    </source>
</evidence>
<dbReference type="RefSeq" id="WP_035613315.1">
    <property type="nucleotide sequence ID" value="NZ_ARYK01000001.1"/>
</dbReference>
<organism evidence="3 4">
    <name type="scientific">Hyphomonas johnsonii MHS-2</name>
    <dbReference type="NCBI Taxonomy" id="1280950"/>
    <lineage>
        <taxon>Bacteria</taxon>
        <taxon>Pseudomonadati</taxon>
        <taxon>Pseudomonadota</taxon>
        <taxon>Alphaproteobacteria</taxon>
        <taxon>Hyphomonadales</taxon>
        <taxon>Hyphomonadaceae</taxon>
        <taxon>Hyphomonas</taxon>
    </lineage>
</organism>
<evidence type="ECO:0000313" key="4">
    <source>
        <dbReference type="Proteomes" id="UP000025171"/>
    </source>
</evidence>
<keyword evidence="2" id="KW-0812">Transmembrane</keyword>
<evidence type="ECO:0000256" key="1">
    <source>
        <dbReference type="SAM" id="MobiDB-lite"/>
    </source>
</evidence>
<comment type="caution">
    <text evidence="3">The sequence shown here is derived from an EMBL/GenBank/DDBJ whole genome shotgun (WGS) entry which is preliminary data.</text>
</comment>
<feature type="transmembrane region" description="Helical" evidence="2">
    <location>
        <begin position="209"/>
        <end position="227"/>
    </location>
</feature>
<dbReference type="PATRIC" id="fig|1280950.3.peg.576"/>
<dbReference type="PANTHER" id="PTHR38588:SF1">
    <property type="entry name" value="BLL0334 PROTEIN"/>
    <property type="match status" value="1"/>
</dbReference>
<dbReference type="PANTHER" id="PTHR38588">
    <property type="entry name" value="BLL0334 PROTEIN"/>
    <property type="match status" value="1"/>
</dbReference>
<proteinExistence type="predicted"/>
<name>A0A059FUB6_9PROT</name>
<dbReference type="SUPFAM" id="SSF55961">
    <property type="entry name" value="Bet v1-like"/>
    <property type="match status" value="1"/>
</dbReference>
<keyword evidence="2" id="KW-1133">Transmembrane helix</keyword>
<reference evidence="3 4" key="1">
    <citation type="journal article" date="2014" name="Antonie Van Leeuwenhoek">
        <title>Hyphomonas beringensis sp. nov. and Hyphomonas chukchiensis sp. nov., isolated from surface seawater of the Bering Sea and Chukchi Sea.</title>
        <authorList>
            <person name="Li C."/>
            <person name="Lai Q."/>
            <person name="Li G."/>
            <person name="Dong C."/>
            <person name="Wang J."/>
            <person name="Liao Y."/>
            <person name="Shao Z."/>
        </authorList>
    </citation>
    <scope>NUCLEOTIDE SEQUENCE [LARGE SCALE GENOMIC DNA]</scope>
    <source>
        <strain evidence="3 4">MHS-2</strain>
    </source>
</reference>
<dbReference type="Gene3D" id="3.30.530.20">
    <property type="match status" value="1"/>
</dbReference>
<accession>A0A059FUB6</accession>
<dbReference type="InterPro" id="IPR010419">
    <property type="entry name" value="CO_DH_gsu"/>
</dbReference>
<dbReference type="AlphaFoldDB" id="A0A059FUB6"/>
<feature type="region of interest" description="Disordered" evidence="1">
    <location>
        <begin position="149"/>
        <end position="180"/>
    </location>
</feature>
<keyword evidence="2" id="KW-0472">Membrane</keyword>
<dbReference type="STRING" id="1280950.HJO_02830"/>
<dbReference type="eggNOG" id="COG3427">
    <property type="taxonomic scope" value="Bacteria"/>
</dbReference>